<dbReference type="AlphaFoldDB" id="A0A4P9ZV13"/>
<dbReference type="Proteomes" id="UP000268162">
    <property type="component" value="Unassembled WGS sequence"/>
</dbReference>
<accession>A0A4P9ZV13</accession>
<proteinExistence type="predicted"/>
<dbReference type="EMBL" id="ML002615">
    <property type="protein sequence ID" value="RKP36662.1"/>
    <property type="molecule type" value="Genomic_DNA"/>
</dbReference>
<name>A0A4P9ZV13_9FUNG</name>
<evidence type="ECO:0000313" key="3">
    <source>
        <dbReference type="Proteomes" id="UP000268162"/>
    </source>
</evidence>
<evidence type="ECO:0000313" key="2">
    <source>
        <dbReference type="EMBL" id="RKP36662.1"/>
    </source>
</evidence>
<evidence type="ECO:0000256" key="1">
    <source>
        <dbReference type="SAM" id="SignalP"/>
    </source>
</evidence>
<sequence length="122" mass="13544">MQLLWLPRTVIGVAVLISSVQLQPLQAKRNPTTALYRRQPGEAVELAGELAGELTKHLSIEHLVDKVVDKGLELTGHGEKKDWPTGPQAWPAKSTMNIRTQVQGSFSRSMFSMYSFTLQQAT</sequence>
<protein>
    <submittedName>
        <fullName evidence="2">Uncharacterized protein</fullName>
    </submittedName>
</protein>
<reference evidence="3" key="1">
    <citation type="journal article" date="2018" name="Nat. Microbiol.">
        <title>Leveraging single-cell genomics to expand the fungal tree of life.</title>
        <authorList>
            <person name="Ahrendt S.R."/>
            <person name="Quandt C.A."/>
            <person name="Ciobanu D."/>
            <person name="Clum A."/>
            <person name="Salamov A."/>
            <person name="Andreopoulos B."/>
            <person name="Cheng J.F."/>
            <person name="Woyke T."/>
            <person name="Pelin A."/>
            <person name="Henrissat B."/>
            <person name="Reynolds N.K."/>
            <person name="Benny G.L."/>
            <person name="Smith M.E."/>
            <person name="James T.Y."/>
            <person name="Grigoriev I.V."/>
        </authorList>
    </citation>
    <scope>NUCLEOTIDE SEQUENCE [LARGE SCALE GENOMIC DNA]</scope>
    <source>
        <strain evidence="3">RSA 468</strain>
    </source>
</reference>
<feature type="signal peptide" evidence="1">
    <location>
        <begin position="1"/>
        <end position="27"/>
    </location>
</feature>
<gene>
    <name evidence="2" type="ORF">BJ085DRAFT_31910</name>
</gene>
<feature type="chain" id="PRO_5020433875" evidence="1">
    <location>
        <begin position="28"/>
        <end position="122"/>
    </location>
</feature>
<organism evidence="2 3">
    <name type="scientific">Dimargaris cristalligena</name>
    <dbReference type="NCBI Taxonomy" id="215637"/>
    <lineage>
        <taxon>Eukaryota</taxon>
        <taxon>Fungi</taxon>
        <taxon>Fungi incertae sedis</taxon>
        <taxon>Zoopagomycota</taxon>
        <taxon>Kickxellomycotina</taxon>
        <taxon>Dimargaritomycetes</taxon>
        <taxon>Dimargaritales</taxon>
        <taxon>Dimargaritaceae</taxon>
        <taxon>Dimargaris</taxon>
    </lineage>
</organism>
<keyword evidence="1" id="KW-0732">Signal</keyword>
<keyword evidence="3" id="KW-1185">Reference proteome</keyword>